<proteinExistence type="predicted"/>
<reference evidence="3" key="2">
    <citation type="submission" date="2020-09" db="EMBL/GenBank/DDBJ databases">
        <authorList>
            <person name="Sun Q."/>
            <person name="Ohkuma M."/>
        </authorList>
    </citation>
    <scope>NUCLEOTIDE SEQUENCE</scope>
    <source>
        <strain evidence="3">JCM 3091</strain>
    </source>
</reference>
<gene>
    <name evidence="3" type="ORF">GCM10010124_30400</name>
</gene>
<feature type="transmembrane region" description="Helical" evidence="2">
    <location>
        <begin position="16"/>
        <end position="36"/>
    </location>
</feature>
<organism evidence="3 4">
    <name type="scientific">Pilimelia terevasa</name>
    <dbReference type="NCBI Taxonomy" id="53372"/>
    <lineage>
        <taxon>Bacteria</taxon>
        <taxon>Bacillati</taxon>
        <taxon>Actinomycetota</taxon>
        <taxon>Actinomycetes</taxon>
        <taxon>Micromonosporales</taxon>
        <taxon>Micromonosporaceae</taxon>
        <taxon>Pilimelia</taxon>
    </lineage>
</organism>
<evidence type="ECO:0000313" key="3">
    <source>
        <dbReference type="EMBL" id="GGK35597.1"/>
    </source>
</evidence>
<evidence type="ECO:0000313" key="4">
    <source>
        <dbReference type="Proteomes" id="UP000662200"/>
    </source>
</evidence>
<keyword evidence="2" id="KW-0472">Membrane</keyword>
<reference evidence="3" key="1">
    <citation type="journal article" date="2014" name="Int. J. Syst. Evol. Microbiol.">
        <title>Complete genome sequence of Corynebacterium casei LMG S-19264T (=DSM 44701T), isolated from a smear-ripened cheese.</title>
        <authorList>
            <consortium name="US DOE Joint Genome Institute (JGI-PGF)"/>
            <person name="Walter F."/>
            <person name="Albersmeier A."/>
            <person name="Kalinowski J."/>
            <person name="Ruckert C."/>
        </authorList>
    </citation>
    <scope>NUCLEOTIDE SEQUENCE</scope>
    <source>
        <strain evidence="3">JCM 3091</strain>
    </source>
</reference>
<name>A0A8J3FKY2_9ACTN</name>
<evidence type="ECO:0000256" key="1">
    <source>
        <dbReference type="SAM" id="MobiDB-lite"/>
    </source>
</evidence>
<keyword evidence="2" id="KW-1133">Transmembrane helix</keyword>
<dbReference type="AlphaFoldDB" id="A0A8J3FKY2"/>
<feature type="compositionally biased region" description="Pro residues" evidence="1">
    <location>
        <begin position="87"/>
        <end position="96"/>
    </location>
</feature>
<dbReference type="RefSeq" id="WP_189114985.1">
    <property type="nucleotide sequence ID" value="NZ_BMQC01000010.1"/>
</dbReference>
<sequence length="131" mass="13686">MSSPGWQPPRLSGRRLAAAVAAAALGGAALVALTWFGSAEGLDRAEKWVSVCATPVSVAGTVAGVLLAVSQWRRSRTPTHEEAVRPPDGPPMPAPVPRADAGMSVSAQHFGSGDLNVAEEIRLERRGRDPR</sequence>
<keyword evidence="4" id="KW-1185">Reference proteome</keyword>
<feature type="compositionally biased region" description="Basic and acidic residues" evidence="1">
    <location>
        <begin position="119"/>
        <end position="131"/>
    </location>
</feature>
<feature type="transmembrane region" description="Helical" evidence="2">
    <location>
        <begin position="48"/>
        <end position="69"/>
    </location>
</feature>
<dbReference type="EMBL" id="BMQC01000010">
    <property type="protein sequence ID" value="GGK35597.1"/>
    <property type="molecule type" value="Genomic_DNA"/>
</dbReference>
<accession>A0A8J3FKY2</accession>
<evidence type="ECO:0000256" key="2">
    <source>
        <dbReference type="SAM" id="Phobius"/>
    </source>
</evidence>
<feature type="region of interest" description="Disordered" evidence="1">
    <location>
        <begin position="75"/>
        <end position="131"/>
    </location>
</feature>
<protein>
    <submittedName>
        <fullName evidence="3">Uncharacterized protein</fullName>
    </submittedName>
</protein>
<dbReference type="Proteomes" id="UP000662200">
    <property type="component" value="Unassembled WGS sequence"/>
</dbReference>
<keyword evidence="2" id="KW-0812">Transmembrane</keyword>
<comment type="caution">
    <text evidence="3">The sequence shown here is derived from an EMBL/GenBank/DDBJ whole genome shotgun (WGS) entry which is preliminary data.</text>
</comment>